<comment type="caution">
    <text evidence="2">The sequence shown here is derived from an EMBL/GenBank/DDBJ whole genome shotgun (WGS) entry which is preliminary data.</text>
</comment>
<organism evidence="2 3">
    <name type="scientific">Amblyomma americanum</name>
    <name type="common">Lone star tick</name>
    <dbReference type="NCBI Taxonomy" id="6943"/>
    <lineage>
        <taxon>Eukaryota</taxon>
        <taxon>Metazoa</taxon>
        <taxon>Ecdysozoa</taxon>
        <taxon>Arthropoda</taxon>
        <taxon>Chelicerata</taxon>
        <taxon>Arachnida</taxon>
        <taxon>Acari</taxon>
        <taxon>Parasitiformes</taxon>
        <taxon>Ixodida</taxon>
        <taxon>Ixodoidea</taxon>
        <taxon>Ixodidae</taxon>
        <taxon>Amblyomminae</taxon>
        <taxon>Amblyomma</taxon>
    </lineage>
</organism>
<feature type="region of interest" description="Disordered" evidence="1">
    <location>
        <begin position="1"/>
        <end position="20"/>
    </location>
</feature>
<evidence type="ECO:0000313" key="3">
    <source>
        <dbReference type="Proteomes" id="UP001321473"/>
    </source>
</evidence>
<evidence type="ECO:0000313" key="2">
    <source>
        <dbReference type="EMBL" id="KAK8768261.1"/>
    </source>
</evidence>
<name>A0AAQ4E0M1_AMBAM</name>
<dbReference type="EMBL" id="JARKHS020024279">
    <property type="protein sequence ID" value="KAK8768261.1"/>
    <property type="molecule type" value="Genomic_DNA"/>
</dbReference>
<gene>
    <name evidence="2" type="ORF">V5799_015274</name>
</gene>
<dbReference type="Proteomes" id="UP001321473">
    <property type="component" value="Unassembled WGS sequence"/>
</dbReference>
<proteinExistence type="predicted"/>
<protein>
    <submittedName>
        <fullName evidence="2">Uncharacterized protein</fullName>
    </submittedName>
</protein>
<keyword evidence="3" id="KW-1185">Reference proteome</keyword>
<dbReference type="AlphaFoldDB" id="A0AAQ4E0M1"/>
<accession>A0AAQ4E0M1</accession>
<sequence length="134" mass="14641">MSAGLLLPGRRPQALPGQQRASVRRLLQPLPPRGMDPGARQLHKDIVRLAMVLQGSGLMPGARPSELREVYLESIAAHTASCMARLHSPVASEAVGDDAVHSGGERELFWGFPPEQLFFYLHCFSQCGRMGRAL</sequence>
<evidence type="ECO:0000256" key="1">
    <source>
        <dbReference type="SAM" id="MobiDB-lite"/>
    </source>
</evidence>
<reference evidence="2 3" key="1">
    <citation type="journal article" date="2023" name="Arcadia Sci">
        <title>De novo assembly of a long-read Amblyomma americanum tick genome.</title>
        <authorList>
            <person name="Chou S."/>
            <person name="Poskanzer K.E."/>
            <person name="Rollins M."/>
            <person name="Thuy-Boun P.S."/>
        </authorList>
    </citation>
    <scope>NUCLEOTIDE SEQUENCE [LARGE SCALE GENOMIC DNA]</scope>
    <source>
        <strain evidence="2">F_SG_1</strain>
        <tissue evidence="2">Salivary glands</tissue>
    </source>
</reference>